<dbReference type="GO" id="GO:0046872">
    <property type="term" value="F:metal ion binding"/>
    <property type="evidence" value="ECO:0007669"/>
    <property type="project" value="UniProtKB-KW"/>
</dbReference>
<reference evidence="3 4" key="1">
    <citation type="submission" date="2016-11" db="EMBL/GenBank/DDBJ databases">
        <title>Draft Genome Sequences of Nine Cyanobacterial Strains from Diverse Habitats.</title>
        <authorList>
            <person name="Zhu T."/>
            <person name="Hou S."/>
            <person name="Lu X."/>
            <person name="Hess W.R."/>
        </authorList>
    </citation>
    <scope>NUCLEOTIDE SEQUENCE [LARGE SCALE GENOMIC DNA]</scope>
    <source>
        <strain evidence="3 4">IAM M-71</strain>
    </source>
</reference>
<protein>
    <submittedName>
        <fullName evidence="3">Metallothionein</fullName>
    </submittedName>
</protein>
<keyword evidence="1" id="KW-0479">Metal-binding</keyword>
<dbReference type="SUPFAM" id="SSF57868">
    <property type="entry name" value="Metallothionein"/>
    <property type="match status" value="1"/>
</dbReference>
<dbReference type="STRING" id="454136.NIES2119_09855"/>
<dbReference type="Pfam" id="PF02069">
    <property type="entry name" value="Metallothio_Pro"/>
    <property type="match status" value="1"/>
</dbReference>
<keyword evidence="2" id="KW-0480">Metal-thiolate cluster</keyword>
<evidence type="ECO:0000313" key="3">
    <source>
        <dbReference type="EMBL" id="OKH38332.1"/>
    </source>
</evidence>
<dbReference type="Gene3D" id="2.30.170.10">
    <property type="match status" value="1"/>
</dbReference>
<evidence type="ECO:0000256" key="2">
    <source>
        <dbReference type="ARBA" id="ARBA00022851"/>
    </source>
</evidence>
<dbReference type="OrthoDB" id="468089at2"/>
<accession>A0A1U7IM29</accession>
<dbReference type="InterPro" id="IPR000518">
    <property type="entry name" value="Metalthion_fam14_prok"/>
</dbReference>
<dbReference type="InterPro" id="IPR017854">
    <property type="entry name" value="Metalthion_dom_sf"/>
</dbReference>
<dbReference type="PRINTS" id="PR00859">
    <property type="entry name" value="MTPROKARYOTE"/>
</dbReference>
<sequence>MTMATVTTMKCACESCLCVVSIGDAIQKDDKYYCSEACANGHPEGKGCGHQGCGCN</sequence>
<dbReference type="EMBL" id="MRCE01000008">
    <property type="protein sequence ID" value="OKH38332.1"/>
    <property type="molecule type" value="Genomic_DNA"/>
</dbReference>
<name>A0A1U7IM29_9CYAN</name>
<proteinExistence type="predicted"/>
<dbReference type="Proteomes" id="UP000185860">
    <property type="component" value="Unassembled WGS sequence"/>
</dbReference>
<organism evidence="3 4">
    <name type="scientific">[Phormidium ambiguum] IAM M-71</name>
    <dbReference type="NCBI Taxonomy" id="454136"/>
    <lineage>
        <taxon>Bacteria</taxon>
        <taxon>Bacillati</taxon>
        <taxon>Cyanobacteriota</taxon>
        <taxon>Cyanophyceae</taxon>
        <taxon>Oscillatoriophycideae</taxon>
        <taxon>Aerosakkonematales</taxon>
        <taxon>Aerosakkonemataceae</taxon>
        <taxon>Floridanema</taxon>
    </lineage>
</organism>
<evidence type="ECO:0000256" key="1">
    <source>
        <dbReference type="ARBA" id="ARBA00022723"/>
    </source>
</evidence>
<dbReference type="AlphaFoldDB" id="A0A1U7IM29"/>
<comment type="caution">
    <text evidence="3">The sequence shown here is derived from an EMBL/GenBank/DDBJ whole genome shotgun (WGS) entry which is preliminary data.</text>
</comment>
<gene>
    <name evidence="3" type="ORF">NIES2119_09855</name>
</gene>
<evidence type="ECO:0000313" key="4">
    <source>
        <dbReference type="Proteomes" id="UP000185860"/>
    </source>
</evidence>